<sequence>MLRSNYTLRVFRVLLFPQYRMSSTGSTSLRHPDQIFSTPPPPLPPWTGPVSPLLKQSLTVSQLNWTKSSEDDRTLSRVLWFLQRTLRSVHKRKVTWPAEESIPFSPSEYLMTVILRPIADLFNQLHSPSVLKTPMKCISVDLGDSTYGATFEAEDFGPQMLAAPIIALLPDDLFNSRGEVSPPVHSALSKALGCKPSIPSIIVTNFTDIAVFVPPSQRPTRRRAGYTFERVSTNQPCLALRVITTAYLHDALPPGEFIEEPYPDLEFDENLILPEGPPKDPNQPLASDEKVFATHRCHSDFDIATLVRDRARALQFFRWHEHVQRQYSKLVAHPYDILNAVSNEVGQIVTNIRPIYPFNVSEIPSDTMTHLKSVQRDSPLIAAGIAESFEKSKSFTLKIQDVLSEGSKRSICTVYRCQIISIDNKAVSSPCLCLKLFDDRFQHLKNPNEDDEGLDEPVHHWFDRLVVAEMYALNEAFAYDKLRVVEGTVLPWFYGMHRFTLPDGTVLYGLLMEYIEGWSIESEFTQKLSADRQIKLIQSCRHAARILDVADVGQRDWHQGQIMLYTNPRTKLDHAILIDLASTTQTWLPGQLNYLDNYFGVLHVLLGGQGHVGFDTELVWKYFGEPDDWDPVEVFIPYGPNKKPKVVKARDIFSYISSA</sequence>
<dbReference type="Proteomes" id="UP001497453">
    <property type="component" value="Chromosome 4"/>
</dbReference>
<proteinExistence type="predicted"/>
<evidence type="ECO:0000313" key="1">
    <source>
        <dbReference type="EMBL" id="CAL1707801.1"/>
    </source>
</evidence>
<gene>
    <name evidence="1" type="ORF">GFSPODELE1_LOCUS6547</name>
</gene>
<accession>A0ABP1DJ24</accession>
<name>A0ABP1DJ24_9APHY</name>
<organism evidence="1 2">
    <name type="scientific">Somion occarium</name>
    <dbReference type="NCBI Taxonomy" id="3059160"/>
    <lineage>
        <taxon>Eukaryota</taxon>
        <taxon>Fungi</taxon>
        <taxon>Dikarya</taxon>
        <taxon>Basidiomycota</taxon>
        <taxon>Agaricomycotina</taxon>
        <taxon>Agaricomycetes</taxon>
        <taxon>Polyporales</taxon>
        <taxon>Cerrenaceae</taxon>
        <taxon>Somion</taxon>
    </lineage>
</organism>
<reference evidence="2" key="1">
    <citation type="submission" date="2024-04" db="EMBL/GenBank/DDBJ databases">
        <authorList>
            <person name="Shaw F."/>
            <person name="Minotto A."/>
        </authorList>
    </citation>
    <scope>NUCLEOTIDE SEQUENCE [LARGE SCALE GENOMIC DNA]</scope>
</reference>
<protein>
    <submittedName>
        <fullName evidence="1">Uncharacterized protein</fullName>
    </submittedName>
</protein>
<keyword evidence="2" id="KW-1185">Reference proteome</keyword>
<evidence type="ECO:0000313" key="2">
    <source>
        <dbReference type="Proteomes" id="UP001497453"/>
    </source>
</evidence>
<dbReference type="EMBL" id="OZ037947">
    <property type="protein sequence ID" value="CAL1707801.1"/>
    <property type="molecule type" value="Genomic_DNA"/>
</dbReference>